<dbReference type="Pfam" id="PF00795">
    <property type="entry name" value="CN_hydrolase"/>
    <property type="match status" value="1"/>
</dbReference>
<protein>
    <recommendedName>
        <fullName evidence="1">CN hydrolase domain-containing protein</fullName>
    </recommendedName>
</protein>
<evidence type="ECO:0000313" key="2">
    <source>
        <dbReference type="EMBL" id="RUS69668.1"/>
    </source>
</evidence>
<feature type="non-terminal residue" evidence="2">
    <location>
        <position position="1"/>
    </location>
</feature>
<dbReference type="STRING" id="188477.A0A433SKI2"/>
<proteinExistence type="predicted"/>
<dbReference type="Proteomes" id="UP000271974">
    <property type="component" value="Unassembled WGS sequence"/>
</dbReference>
<dbReference type="OrthoDB" id="8300047at2759"/>
<reference evidence="2 3" key="1">
    <citation type="submission" date="2019-01" db="EMBL/GenBank/DDBJ databases">
        <title>A draft genome assembly of the solar-powered sea slug Elysia chlorotica.</title>
        <authorList>
            <person name="Cai H."/>
            <person name="Li Q."/>
            <person name="Fang X."/>
            <person name="Li J."/>
            <person name="Curtis N.E."/>
            <person name="Altenburger A."/>
            <person name="Shibata T."/>
            <person name="Feng M."/>
            <person name="Maeda T."/>
            <person name="Schwartz J.A."/>
            <person name="Shigenobu S."/>
            <person name="Lundholm N."/>
            <person name="Nishiyama T."/>
            <person name="Yang H."/>
            <person name="Hasebe M."/>
            <person name="Li S."/>
            <person name="Pierce S.K."/>
            <person name="Wang J."/>
        </authorList>
    </citation>
    <scope>NUCLEOTIDE SEQUENCE [LARGE SCALE GENOMIC DNA]</scope>
    <source>
        <strain evidence="2">EC2010</strain>
        <tissue evidence="2">Whole organism of an adult</tissue>
    </source>
</reference>
<name>A0A433SKI2_ELYCH</name>
<dbReference type="SUPFAM" id="SSF56317">
    <property type="entry name" value="Carbon-nitrogen hydrolase"/>
    <property type="match status" value="1"/>
</dbReference>
<evidence type="ECO:0000259" key="1">
    <source>
        <dbReference type="PROSITE" id="PS50263"/>
    </source>
</evidence>
<dbReference type="InterPro" id="IPR003010">
    <property type="entry name" value="C-N_Hydrolase"/>
</dbReference>
<sequence>INVAAVQLTAKQQTLVALENDIDKYSVEAKSQGADIVLFPEDDMLNIIYDKPWSKESLFELANSYNSFKKFVGTLSKQLNIIIIAGSTTQIKDGKLYNTALIGLPSGQVIEQDKIYLTPGERKVGYDGSGNNILVLDTPKGRIAVLVCYTSEFADISLELSKIQPDIILVP</sequence>
<dbReference type="EMBL" id="RQTK01001610">
    <property type="protein sequence ID" value="RUS69668.1"/>
    <property type="molecule type" value="Genomic_DNA"/>
</dbReference>
<dbReference type="PANTHER" id="PTHR23088:SF27">
    <property type="entry name" value="DEAMINATED GLUTATHIONE AMIDASE"/>
    <property type="match status" value="1"/>
</dbReference>
<organism evidence="2 3">
    <name type="scientific">Elysia chlorotica</name>
    <name type="common">Eastern emerald elysia</name>
    <name type="synonym">Sea slug</name>
    <dbReference type="NCBI Taxonomy" id="188477"/>
    <lineage>
        <taxon>Eukaryota</taxon>
        <taxon>Metazoa</taxon>
        <taxon>Spiralia</taxon>
        <taxon>Lophotrochozoa</taxon>
        <taxon>Mollusca</taxon>
        <taxon>Gastropoda</taxon>
        <taxon>Heterobranchia</taxon>
        <taxon>Euthyneura</taxon>
        <taxon>Panpulmonata</taxon>
        <taxon>Sacoglossa</taxon>
        <taxon>Placobranchoidea</taxon>
        <taxon>Plakobranchidae</taxon>
        <taxon>Elysia</taxon>
    </lineage>
</organism>
<dbReference type="PROSITE" id="PS50263">
    <property type="entry name" value="CN_HYDROLASE"/>
    <property type="match status" value="1"/>
</dbReference>
<dbReference type="InterPro" id="IPR036526">
    <property type="entry name" value="C-N_Hydrolase_sf"/>
</dbReference>
<gene>
    <name evidence="2" type="ORF">EGW08_022573</name>
</gene>
<dbReference type="PANTHER" id="PTHR23088">
    <property type="entry name" value="NITRILASE-RELATED"/>
    <property type="match status" value="1"/>
</dbReference>
<feature type="domain" description="CN hydrolase" evidence="1">
    <location>
        <begin position="1"/>
        <end position="171"/>
    </location>
</feature>
<accession>A0A433SKI2</accession>
<keyword evidence="3" id="KW-1185">Reference proteome</keyword>
<dbReference type="AlphaFoldDB" id="A0A433SKI2"/>
<evidence type="ECO:0000313" key="3">
    <source>
        <dbReference type="Proteomes" id="UP000271974"/>
    </source>
</evidence>
<feature type="non-terminal residue" evidence="2">
    <location>
        <position position="171"/>
    </location>
</feature>
<comment type="caution">
    <text evidence="2">The sequence shown here is derived from an EMBL/GenBank/DDBJ whole genome shotgun (WGS) entry which is preliminary data.</text>
</comment>
<dbReference type="Gene3D" id="3.60.110.10">
    <property type="entry name" value="Carbon-nitrogen hydrolase"/>
    <property type="match status" value="1"/>
</dbReference>